<feature type="transmembrane region" description="Helical" evidence="19">
    <location>
        <begin position="225"/>
        <end position="246"/>
    </location>
</feature>
<evidence type="ECO:0000256" key="4">
    <source>
        <dbReference type="ARBA" id="ARBA00013531"/>
    </source>
</evidence>
<evidence type="ECO:0000256" key="16">
    <source>
        <dbReference type="ARBA" id="ARBA00023136"/>
    </source>
</evidence>
<keyword evidence="15 19" id="KW-0496">Mitochondrion</keyword>
<dbReference type="PROSITE" id="PS51003">
    <property type="entry name" value="CYTB_CTER"/>
    <property type="match status" value="1"/>
</dbReference>
<keyword evidence="6 18" id="KW-0349">Heme</keyword>
<comment type="cofactor">
    <cofactor evidence="19">
        <name>heme b</name>
        <dbReference type="ChEBI" id="CHEBI:60344"/>
    </cofactor>
    <text evidence="19">Binds 2 heme groups non-covalently.</text>
</comment>
<geneLocation type="mitochondrion" evidence="22"/>
<dbReference type="GO" id="GO:0005743">
    <property type="term" value="C:mitochondrial inner membrane"/>
    <property type="evidence" value="ECO:0007669"/>
    <property type="project" value="UniProtKB-SubCell"/>
</dbReference>
<evidence type="ECO:0000256" key="12">
    <source>
        <dbReference type="ARBA" id="ARBA00022989"/>
    </source>
</evidence>
<dbReference type="SUPFAM" id="SSF81648">
    <property type="entry name" value="a domain/subunit of cytochrome bc1 complex (Ubiquinol-cytochrome c reductase)"/>
    <property type="match status" value="1"/>
</dbReference>
<comment type="function">
    <text evidence="1 19">Component of the ubiquinol-cytochrome c reductase complex (complex III or cytochrome b-c1 complex) that is part of the mitochondrial respiratory chain. The b-c1 complex mediates electron transfer from ubiquinol to cytochrome c. Contributes to the generation of a proton gradient across the mitochondrial membrane that is then used for ATP synthesis.</text>
</comment>
<dbReference type="InterPro" id="IPR027387">
    <property type="entry name" value="Cytb/b6-like_sf"/>
</dbReference>
<keyword evidence="14" id="KW-0830">Ubiquinone</keyword>
<keyword evidence="12 19" id="KW-1133">Transmembrane helix</keyword>
<feature type="transmembrane region" description="Helical" evidence="19">
    <location>
        <begin position="174"/>
        <end position="194"/>
    </location>
</feature>
<comment type="cofactor">
    <cofactor evidence="18">
        <name>heme</name>
        <dbReference type="ChEBI" id="CHEBI:30413"/>
    </cofactor>
    <text evidence="18">Binds 2 heme groups non-covalently.</text>
</comment>
<feature type="transmembrane region" description="Helical" evidence="19">
    <location>
        <begin position="141"/>
        <end position="162"/>
    </location>
</feature>
<evidence type="ECO:0000256" key="1">
    <source>
        <dbReference type="ARBA" id="ARBA00002566"/>
    </source>
</evidence>
<feature type="transmembrane region" description="Helical" evidence="19">
    <location>
        <begin position="346"/>
        <end position="364"/>
    </location>
</feature>
<evidence type="ECO:0000256" key="3">
    <source>
        <dbReference type="ARBA" id="ARBA00011649"/>
    </source>
</evidence>
<keyword evidence="9 18" id="KW-0479">Metal-binding</keyword>
<evidence type="ECO:0000256" key="10">
    <source>
        <dbReference type="ARBA" id="ARBA00022792"/>
    </source>
</evidence>
<evidence type="ECO:0000256" key="13">
    <source>
        <dbReference type="ARBA" id="ARBA00023004"/>
    </source>
</evidence>
<dbReference type="GO" id="GO:0008121">
    <property type="term" value="F:quinol-cytochrome-c reductase activity"/>
    <property type="evidence" value="ECO:0007669"/>
    <property type="project" value="InterPro"/>
</dbReference>
<dbReference type="GO" id="GO:0046872">
    <property type="term" value="F:metal ion binding"/>
    <property type="evidence" value="ECO:0007669"/>
    <property type="project" value="UniProtKB-UniRule"/>
</dbReference>
<feature type="binding site" description="axial binding residue" evidence="18">
    <location>
        <position position="79"/>
    </location>
    <ligand>
        <name>heme b</name>
        <dbReference type="ChEBI" id="CHEBI:60344"/>
        <label>b562</label>
    </ligand>
    <ligandPart>
        <name>Fe</name>
        <dbReference type="ChEBI" id="CHEBI:18248"/>
    </ligandPart>
</feature>
<feature type="transmembrane region" description="Helical" evidence="19">
    <location>
        <begin position="284"/>
        <end position="304"/>
    </location>
</feature>
<keyword evidence="7 19" id="KW-0679">Respiratory chain</keyword>
<feature type="binding site" description="axial binding residue" evidence="18">
    <location>
        <position position="178"/>
    </location>
    <ligand>
        <name>heme b</name>
        <dbReference type="ChEBI" id="CHEBI:60344"/>
        <label>b562</label>
    </ligand>
    <ligandPart>
        <name>Fe</name>
        <dbReference type="ChEBI" id="CHEBI:18248"/>
    </ligandPart>
</feature>
<evidence type="ECO:0000256" key="8">
    <source>
        <dbReference type="ARBA" id="ARBA00022692"/>
    </source>
</evidence>
<dbReference type="GO" id="GO:0006122">
    <property type="term" value="P:mitochondrial electron transport, ubiquinol to cytochrome c"/>
    <property type="evidence" value="ECO:0007669"/>
    <property type="project" value="TreeGrafter"/>
</dbReference>
<dbReference type="InterPro" id="IPR005798">
    <property type="entry name" value="Cyt_b/b6_C"/>
</dbReference>
<dbReference type="PANTHER" id="PTHR19271:SF16">
    <property type="entry name" value="CYTOCHROME B"/>
    <property type="match status" value="1"/>
</dbReference>
<comment type="similarity">
    <text evidence="19">Belongs to the cytochrome b family.</text>
</comment>
<dbReference type="Pfam" id="PF00033">
    <property type="entry name" value="Cytochrome_B"/>
    <property type="match status" value="1"/>
</dbReference>
<feature type="binding site" description="axial binding residue" evidence="18">
    <location>
        <position position="192"/>
    </location>
    <ligand>
        <name>heme b</name>
        <dbReference type="ChEBI" id="CHEBI:60344"/>
        <label>b566</label>
    </ligand>
    <ligandPart>
        <name>Fe</name>
        <dbReference type="ChEBI" id="CHEBI:18248"/>
    </ligandPart>
</feature>
<feature type="transmembrane region" description="Helical" evidence="19">
    <location>
        <begin position="73"/>
        <end position="94"/>
    </location>
</feature>
<evidence type="ECO:0000256" key="17">
    <source>
        <dbReference type="PIRSR" id="PIRSR038885-1"/>
    </source>
</evidence>
<feature type="transmembrane region" description="Helical" evidence="19">
    <location>
        <begin position="106"/>
        <end position="129"/>
    </location>
</feature>
<evidence type="ECO:0000256" key="19">
    <source>
        <dbReference type="RuleBase" id="RU362117"/>
    </source>
</evidence>
<dbReference type="PANTHER" id="PTHR19271">
    <property type="entry name" value="CYTOCHROME B"/>
    <property type="match status" value="1"/>
</dbReference>
<evidence type="ECO:0000256" key="2">
    <source>
        <dbReference type="ARBA" id="ARBA00004448"/>
    </source>
</evidence>
<dbReference type="AlphaFoldDB" id="A0AAU7BMX4"/>
<evidence type="ECO:0000256" key="18">
    <source>
        <dbReference type="PIRSR" id="PIRSR038885-2"/>
    </source>
</evidence>
<evidence type="ECO:0000256" key="11">
    <source>
        <dbReference type="ARBA" id="ARBA00022982"/>
    </source>
</evidence>
<feature type="domain" description="Cytochrome b/b6 C-terminal region profile" evidence="21">
    <location>
        <begin position="206"/>
        <end position="373"/>
    </location>
</feature>
<feature type="domain" description="Cytochrome b/b6 N-terminal region profile" evidence="20">
    <location>
        <begin position="1"/>
        <end position="205"/>
    </location>
</feature>
<keyword evidence="8 19" id="KW-0812">Transmembrane</keyword>
<gene>
    <name evidence="22" type="primary">cob</name>
</gene>
<dbReference type="GO" id="GO:0045275">
    <property type="term" value="C:respiratory chain complex III"/>
    <property type="evidence" value="ECO:0007669"/>
    <property type="project" value="InterPro"/>
</dbReference>
<dbReference type="Pfam" id="PF00032">
    <property type="entry name" value="Cytochrom_B_C"/>
    <property type="match status" value="1"/>
</dbReference>
<evidence type="ECO:0000256" key="5">
    <source>
        <dbReference type="ARBA" id="ARBA00022448"/>
    </source>
</evidence>
<keyword evidence="16 19" id="KW-0472">Membrane</keyword>
<dbReference type="InterPro" id="IPR048260">
    <property type="entry name" value="Cytochrome_b_C_euk/bac"/>
</dbReference>
<keyword evidence="13 18" id="KW-0408">Iron</keyword>
<reference evidence="22" key="1">
    <citation type="submission" date="2024-05" db="EMBL/GenBank/DDBJ databases">
        <authorList>
            <person name="Zhang J."/>
        </authorList>
    </citation>
    <scope>NUCLEOTIDE SEQUENCE</scope>
</reference>
<dbReference type="InterPro" id="IPR005797">
    <property type="entry name" value="Cyt_b/b6_N"/>
</dbReference>
<dbReference type="CDD" id="cd00284">
    <property type="entry name" value="Cytochrome_b_N"/>
    <property type="match status" value="1"/>
</dbReference>
<name>A0AAU7BMX4_9HYME</name>
<keyword evidence="5 19" id="KW-0813">Transport</keyword>
<dbReference type="InterPro" id="IPR048259">
    <property type="entry name" value="Cytochrome_b_N_euk/bac"/>
</dbReference>
<evidence type="ECO:0000256" key="6">
    <source>
        <dbReference type="ARBA" id="ARBA00022617"/>
    </source>
</evidence>
<evidence type="ECO:0000259" key="21">
    <source>
        <dbReference type="PROSITE" id="PS51003"/>
    </source>
</evidence>
<protein>
    <recommendedName>
        <fullName evidence="4 19">Cytochrome b</fullName>
    </recommendedName>
</protein>
<dbReference type="InterPro" id="IPR016174">
    <property type="entry name" value="Di-haem_cyt_TM"/>
</dbReference>
<keyword evidence="10" id="KW-0999">Mitochondrion inner membrane</keyword>
<evidence type="ECO:0000256" key="9">
    <source>
        <dbReference type="ARBA" id="ARBA00022723"/>
    </source>
</evidence>
<dbReference type="InterPro" id="IPR030689">
    <property type="entry name" value="Cytochrome_b"/>
</dbReference>
<dbReference type="EMBL" id="PP848115">
    <property type="protein sequence ID" value="XBG54798.1"/>
    <property type="molecule type" value="Genomic_DNA"/>
</dbReference>
<keyword evidence="11 19" id="KW-0249">Electron transport</keyword>
<feature type="binding site" evidence="17">
    <location>
        <position position="197"/>
    </location>
    <ligand>
        <name>a ubiquinone</name>
        <dbReference type="ChEBI" id="CHEBI:16389"/>
    </ligand>
</feature>
<dbReference type="PIRSF" id="PIRSF038885">
    <property type="entry name" value="COB"/>
    <property type="match status" value="1"/>
</dbReference>
<dbReference type="Gene3D" id="1.20.810.10">
    <property type="entry name" value="Cytochrome Bc1 Complex, Chain C"/>
    <property type="match status" value="1"/>
</dbReference>
<dbReference type="PROSITE" id="PS51002">
    <property type="entry name" value="CYTB_NTER"/>
    <property type="match status" value="1"/>
</dbReference>
<evidence type="ECO:0000256" key="15">
    <source>
        <dbReference type="ARBA" id="ARBA00023128"/>
    </source>
</evidence>
<comment type="subunit">
    <text evidence="3">The main subunits of complex b-c1 are: cytochrome b, cytochrome c1 and the Rieske protein.</text>
</comment>
<dbReference type="SUPFAM" id="SSF81342">
    <property type="entry name" value="Transmembrane di-heme cytochromes"/>
    <property type="match status" value="1"/>
</dbReference>
<comment type="subcellular location">
    <subcellularLocation>
        <location evidence="2">Mitochondrion inner membrane</location>
        <topology evidence="2">Multi-pass membrane protein</topology>
    </subcellularLocation>
</comment>
<evidence type="ECO:0000313" key="22">
    <source>
        <dbReference type="EMBL" id="XBG54798.1"/>
    </source>
</evidence>
<feature type="transmembrane region" description="Helical" evidence="19">
    <location>
        <begin position="316"/>
        <end position="334"/>
    </location>
</feature>
<sequence>MKMIFGFNNLKKELLYLPTPVNINLMWNFGFLLGMCLSVQILSGIFLSMYYNSSVELAFDSVIHIMHDVNYGWLIRLIHMNGASFFFICLFMHIGRGLYMSSYKMIYPWLSGSMMFLMIMGAAFLGYVLPWGQMSFWGATVITNLVSAIPFIGNDIVIWLWGGFSVGAATLGRFYSFHFILPLVIMVIVLIHLFSLHMYGSSNPLGVNSDLNKIPFHKYFLIKDLLVLLIMLMSLLLVSCVTPYILGDPENFNLANPMVTPIHIQPEWYFLFAYAILRSIPSKLGGVIALGMSVLVLLILPFFGGGELMSEGNYPFSQILYWMFINFFILLTWIGMKPIDYPYMEIGQILSVLYFMYFFLNYLSKKVWNWYIS</sequence>
<evidence type="ECO:0000259" key="20">
    <source>
        <dbReference type="PROSITE" id="PS51002"/>
    </source>
</evidence>
<dbReference type="GO" id="GO:0016491">
    <property type="term" value="F:oxidoreductase activity"/>
    <property type="evidence" value="ECO:0007669"/>
    <property type="project" value="UniProtKB-UniRule"/>
</dbReference>
<evidence type="ECO:0000256" key="7">
    <source>
        <dbReference type="ARBA" id="ARBA00022660"/>
    </source>
</evidence>
<accession>A0AAU7BMX4</accession>
<feature type="binding site" description="axial binding residue" evidence="18">
    <location>
        <position position="93"/>
    </location>
    <ligand>
        <name>heme b</name>
        <dbReference type="ChEBI" id="CHEBI:60344"/>
        <label>b566</label>
    </ligand>
    <ligandPart>
        <name>Fe</name>
        <dbReference type="ChEBI" id="CHEBI:18248"/>
    </ligandPart>
</feature>
<evidence type="ECO:0000256" key="14">
    <source>
        <dbReference type="ARBA" id="ARBA00023075"/>
    </source>
</evidence>
<organism evidence="22">
    <name type="scientific">Leptopilina myrica</name>
    <name type="common">nomen nudum</name>
    <dbReference type="NCBI Taxonomy" id="2964900"/>
    <lineage>
        <taxon>Eukaryota</taxon>
        <taxon>Metazoa</taxon>
        <taxon>Ecdysozoa</taxon>
        <taxon>Arthropoda</taxon>
        <taxon>Hexapoda</taxon>
        <taxon>Insecta</taxon>
        <taxon>Pterygota</taxon>
        <taxon>Neoptera</taxon>
        <taxon>Endopterygota</taxon>
        <taxon>Hymenoptera</taxon>
        <taxon>Apocrita</taxon>
        <taxon>Proctotrupomorpha</taxon>
        <taxon>Cynipoidea</taxon>
        <taxon>Figitidae</taxon>
        <taxon>Eucoilinae</taxon>
        <taxon>Leptopilina</taxon>
    </lineage>
</organism>
<dbReference type="InterPro" id="IPR036150">
    <property type="entry name" value="Cyt_b/b6_C_sf"/>
</dbReference>
<feature type="transmembrane region" description="Helical" evidence="19">
    <location>
        <begin position="25"/>
        <end position="52"/>
    </location>
</feature>
<proteinExistence type="inferred from homology"/>
<dbReference type="CDD" id="cd00290">
    <property type="entry name" value="cytochrome_b_C"/>
    <property type="match status" value="1"/>
</dbReference>